<gene>
    <name evidence="1" type="ORF">A6X21_17120</name>
</gene>
<dbReference type="AlphaFoldDB" id="A0A1C3EQK3"/>
<evidence type="ECO:0000313" key="2">
    <source>
        <dbReference type="Proteomes" id="UP000094828"/>
    </source>
</evidence>
<protein>
    <submittedName>
        <fullName evidence="1">Uncharacterized protein</fullName>
    </submittedName>
</protein>
<sequence length="82" mass="9205">MKVQKINLTSFSLVRETSTSSVWAGWHAQGLKTLRAMLTALSEHAGFLFRNDPEKTQEHACSEPQSTNCGLGHDDLRWSRGF</sequence>
<dbReference type="Proteomes" id="UP000094828">
    <property type="component" value="Unassembled WGS sequence"/>
</dbReference>
<reference evidence="1 2" key="1">
    <citation type="submission" date="2016-05" db="EMBL/GenBank/DDBJ databases">
        <title>Genomic and physiological characterization of Planctopirus sp. isolated from fresh water lake.</title>
        <authorList>
            <person name="Subhash Y."/>
            <person name="Ramana C."/>
        </authorList>
    </citation>
    <scope>NUCLEOTIDE SEQUENCE [LARGE SCALE GENOMIC DNA]</scope>
    <source>
        <strain evidence="1 2">JC280</strain>
    </source>
</reference>
<dbReference type="EMBL" id="LYDR01000033">
    <property type="protein sequence ID" value="ODA35524.1"/>
    <property type="molecule type" value="Genomic_DNA"/>
</dbReference>
<evidence type="ECO:0000313" key="1">
    <source>
        <dbReference type="EMBL" id="ODA35524.1"/>
    </source>
</evidence>
<comment type="caution">
    <text evidence="1">The sequence shown here is derived from an EMBL/GenBank/DDBJ whole genome shotgun (WGS) entry which is preliminary data.</text>
</comment>
<keyword evidence="2" id="KW-1185">Reference proteome</keyword>
<organism evidence="1 2">
    <name type="scientific">Planctopirus hydrillae</name>
    <dbReference type="NCBI Taxonomy" id="1841610"/>
    <lineage>
        <taxon>Bacteria</taxon>
        <taxon>Pseudomonadati</taxon>
        <taxon>Planctomycetota</taxon>
        <taxon>Planctomycetia</taxon>
        <taxon>Planctomycetales</taxon>
        <taxon>Planctomycetaceae</taxon>
        <taxon>Planctopirus</taxon>
    </lineage>
</organism>
<name>A0A1C3EQK3_9PLAN</name>
<proteinExistence type="predicted"/>
<accession>A0A1C3EQK3</accession>